<feature type="chain" id="PRO_5046982277" evidence="2">
    <location>
        <begin position="29"/>
        <end position="706"/>
    </location>
</feature>
<organism evidence="3 4">
    <name type="scientific">Mycoplasmoides fastidiosum</name>
    <dbReference type="NCBI Taxonomy" id="92758"/>
    <lineage>
        <taxon>Bacteria</taxon>
        <taxon>Bacillati</taxon>
        <taxon>Mycoplasmatota</taxon>
        <taxon>Mycoplasmoidales</taxon>
        <taxon>Mycoplasmoidaceae</taxon>
        <taxon>Mycoplasmoides</taxon>
    </lineage>
</organism>
<accession>A0ABU0LZ71</accession>
<dbReference type="EMBL" id="JAUSWO010000001">
    <property type="protein sequence ID" value="MDQ0513996.1"/>
    <property type="molecule type" value="Genomic_DNA"/>
</dbReference>
<evidence type="ECO:0000313" key="3">
    <source>
        <dbReference type="EMBL" id="MDQ0513996.1"/>
    </source>
</evidence>
<gene>
    <name evidence="3" type="ORF">J2Z62_000434</name>
</gene>
<reference evidence="3" key="1">
    <citation type="submission" date="2023-07" db="EMBL/GenBank/DDBJ databases">
        <title>Genomic Encyclopedia of Type Strains, Phase IV (KMG-IV): sequencing the most valuable type-strain genomes for metagenomic binning, comparative biology and taxonomic classification.</title>
        <authorList>
            <person name="Goeker M."/>
        </authorList>
    </citation>
    <scope>NUCLEOTIDE SEQUENCE [LARGE SCALE GENOMIC DNA]</scope>
    <source>
        <strain evidence="3">DSM 21204</strain>
    </source>
</reference>
<protein>
    <submittedName>
        <fullName evidence="3">HNH restriction endonuclease</fullName>
    </submittedName>
</protein>
<keyword evidence="2" id="KW-0732">Signal</keyword>
<name>A0ABU0LZ71_9BACT</name>
<sequence>MKKLNLFKKNKLWLASLGLATTSSLILAACANQSQSANNQNTKTPDNPTNQPKEDNPVNPDQPVAPENPVNPENPVAPVSPVTPKIAVATAIQKQLATAVLEDAGVKKVLTDSVNSYQTEIVRQIKTVTFIDSLNQKTVADSITNLGTDNDPAAGTHTSTVYALVKTLEANLEDATAAEVPETEKEVFTAALNQVKTDAAALLTSLKALPEVTANKELDKLETAFTKALEEFVKAPTTDSATKLTALVEAKNTYQAGVKKVAENLINAEQKAFVLDSSASALQNYINTKVGGFLAGTNRAKHTITLNNFLHQVRTGVLGILGGDLWTAGNISEDEAEQNRPAGVSQQTASTQLYSIIVGLANQNAAWKNINQLLKSLTFNQSLLNKTADATNLLALHVDLTLSVDVARLNAYLINDQSNVIRLFGASTGINIHRVIENIANSIKNYDQFLVAGAEDGAQAKLIADLDELSKLLNDDNAKQTKVNALKDAATTLITKFQAFKAEWDKSKLQPLLWTGEDNDQTIPLLDQANSLNQAIGVAKNYGDVQKVVGVVELIEDNISQITSILADTVNDEANELFTKLDAIIRDVESTTEGFGKALADFTAENFTTGKDKADAIATATKRGYVYTDLVNGTGRSTNAAARLSFKQLNTELKNLQAGNNKQLTTIANLLNNQLRPNQSSQTAELNNHLADLFNNGNVQPDPENH</sequence>
<evidence type="ECO:0000256" key="2">
    <source>
        <dbReference type="SAM" id="SignalP"/>
    </source>
</evidence>
<feature type="compositionally biased region" description="Polar residues" evidence="1">
    <location>
        <begin position="42"/>
        <end position="51"/>
    </location>
</feature>
<dbReference type="RefSeq" id="WP_256547879.1">
    <property type="nucleotide sequence ID" value="NZ_CP101809.1"/>
</dbReference>
<feature type="signal peptide" evidence="2">
    <location>
        <begin position="1"/>
        <end position="28"/>
    </location>
</feature>
<comment type="caution">
    <text evidence="3">The sequence shown here is derived from an EMBL/GenBank/DDBJ whole genome shotgun (WGS) entry which is preliminary data.</text>
</comment>
<dbReference type="PROSITE" id="PS51257">
    <property type="entry name" value="PROKAR_LIPOPROTEIN"/>
    <property type="match status" value="1"/>
</dbReference>
<proteinExistence type="predicted"/>
<keyword evidence="3" id="KW-0540">Nuclease</keyword>
<keyword evidence="3" id="KW-0255">Endonuclease</keyword>
<keyword evidence="4" id="KW-1185">Reference proteome</keyword>
<dbReference type="Proteomes" id="UP001240643">
    <property type="component" value="Unassembled WGS sequence"/>
</dbReference>
<dbReference type="GO" id="GO:0004519">
    <property type="term" value="F:endonuclease activity"/>
    <property type="evidence" value="ECO:0007669"/>
    <property type="project" value="UniProtKB-KW"/>
</dbReference>
<feature type="compositionally biased region" description="Low complexity" evidence="1">
    <location>
        <begin position="64"/>
        <end position="78"/>
    </location>
</feature>
<feature type="region of interest" description="Disordered" evidence="1">
    <location>
        <begin position="34"/>
        <end position="78"/>
    </location>
</feature>
<evidence type="ECO:0000256" key="1">
    <source>
        <dbReference type="SAM" id="MobiDB-lite"/>
    </source>
</evidence>
<keyword evidence="3" id="KW-0378">Hydrolase</keyword>
<evidence type="ECO:0000313" key="4">
    <source>
        <dbReference type="Proteomes" id="UP001240643"/>
    </source>
</evidence>